<organism evidence="2 3">
    <name type="scientific">Thiothrix lacustris</name>
    <dbReference type="NCBI Taxonomy" id="525917"/>
    <lineage>
        <taxon>Bacteria</taxon>
        <taxon>Pseudomonadati</taxon>
        <taxon>Pseudomonadota</taxon>
        <taxon>Gammaproteobacteria</taxon>
        <taxon>Thiotrichales</taxon>
        <taxon>Thiotrichaceae</taxon>
        <taxon>Thiothrix</taxon>
    </lineage>
</organism>
<dbReference type="EMBL" id="MTEJ01000027">
    <property type="protein sequence ID" value="OQX14547.1"/>
    <property type="molecule type" value="Genomic_DNA"/>
</dbReference>
<feature type="transmembrane region" description="Helical" evidence="1">
    <location>
        <begin position="34"/>
        <end position="51"/>
    </location>
</feature>
<keyword evidence="1" id="KW-0812">Transmembrane</keyword>
<dbReference type="AlphaFoldDB" id="A0A1Y1QVM4"/>
<proteinExistence type="predicted"/>
<protein>
    <submittedName>
        <fullName evidence="2">Uncharacterized protein</fullName>
    </submittedName>
</protein>
<accession>A0A1Y1QVM4</accession>
<comment type="caution">
    <text evidence="2">The sequence shown here is derived from an EMBL/GenBank/DDBJ whole genome shotgun (WGS) entry which is preliminary data.</text>
</comment>
<name>A0A1Y1QVM4_9GAMM</name>
<evidence type="ECO:0000313" key="2">
    <source>
        <dbReference type="EMBL" id="OQX14547.1"/>
    </source>
</evidence>
<keyword evidence="1" id="KW-0472">Membrane</keyword>
<keyword evidence="1" id="KW-1133">Transmembrane helix</keyword>
<gene>
    <name evidence="2" type="ORF">BWK73_09130</name>
</gene>
<evidence type="ECO:0000256" key="1">
    <source>
        <dbReference type="SAM" id="Phobius"/>
    </source>
</evidence>
<evidence type="ECO:0000313" key="3">
    <source>
        <dbReference type="Proteomes" id="UP000192491"/>
    </source>
</evidence>
<dbReference type="Proteomes" id="UP000192491">
    <property type="component" value="Unassembled WGS sequence"/>
</dbReference>
<feature type="transmembrane region" description="Helical" evidence="1">
    <location>
        <begin position="6"/>
        <end position="22"/>
    </location>
</feature>
<reference evidence="2 3" key="1">
    <citation type="submission" date="2017-01" db="EMBL/GenBank/DDBJ databases">
        <title>Novel large sulfur bacteria in the metagenomes of groundwater-fed chemosynthetic microbial mats in the Lake Huron basin.</title>
        <authorList>
            <person name="Sharrar A.M."/>
            <person name="Flood B.E."/>
            <person name="Bailey J.V."/>
            <person name="Jones D.S."/>
            <person name="Biddanda B."/>
            <person name="Ruberg S.A."/>
            <person name="Marcus D.N."/>
            <person name="Dick G.J."/>
        </authorList>
    </citation>
    <scope>NUCLEOTIDE SEQUENCE [LARGE SCALE GENOMIC DNA]</scope>
    <source>
        <strain evidence="2">A8</strain>
    </source>
</reference>
<sequence length="94" mass="10429">MSFLTVHLFCTVTVLVVALMGLQVNRDWRITAKIAFIVLVGYGLSVFFPWGDTNLTMWLTGLAVMLQGAAFSMALDELEPTEADKQAFREGEVD</sequence>